<protein>
    <recommendedName>
        <fullName evidence="1">Cupin type-2 domain-containing protein</fullName>
    </recommendedName>
</protein>
<keyword evidence="3" id="KW-1185">Reference proteome</keyword>
<evidence type="ECO:0000313" key="2">
    <source>
        <dbReference type="EMBL" id="EAZ92524.1"/>
    </source>
</evidence>
<comment type="caution">
    <text evidence="2">The sequence shown here is derived from an EMBL/GenBank/DDBJ whole genome shotgun (WGS) entry which is preliminary data.</text>
</comment>
<reference evidence="2 3" key="1">
    <citation type="submission" date="2007-03" db="EMBL/GenBank/DDBJ databases">
        <authorList>
            <person name="Stal L."/>
            <person name="Ferriera S."/>
            <person name="Johnson J."/>
            <person name="Kravitz S."/>
            <person name="Beeson K."/>
            <person name="Sutton G."/>
            <person name="Rogers Y.-H."/>
            <person name="Friedman R."/>
            <person name="Frazier M."/>
            <person name="Venter J.C."/>
        </authorList>
    </citation>
    <scope>NUCLEOTIDE SEQUENCE [LARGE SCALE GENOMIC DNA]</scope>
    <source>
        <strain evidence="2 3">CCY0110</strain>
    </source>
</reference>
<dbReference type="eggNOG" id="COG1917">
    <property type="taxonomic scope" value="Bacteria"/>
</dbReference>
<dbReference type="RefSeq" id="WP_008274449.1">
    <property type="nucleotide sequence ID" value="NZ_AAXW01000006.1"/>
</dbReference>
<organism evidence="2 3">
    <name type="scientific">Crocosphaera chwakensis CCY0110</name>
    <dbReference type="NCBI Taxonomy" id="391612"/>
    <lineage>
        <taxon>Bacteria</taxon>
        <taxon>Bacillati</taxon>
        <taxon>Cyanobacteriota</taxon>
        <taxon>Cyanophyceae</taxon>
        <taxon>Oscillatoriophycideae</taxon>
        <taxon>Chroococcales</taxon>
        <taxon>Aphanothecaceae</taxon>
        <taxon>Crocosphaera</taxon>
        <taxon>Crocosphaera chwakensis</taxon>
    </lineage>
</organism>
<dbReference type="EMBL" id="AAXW01000006">
    <property type="protein sequence ID" value="EAZ92524.1"/>
    <property type="molecule type" value="Genomic_DNA"/>
</dbReference>
<sequence length="108" mass="12377">MDNIFQLSNNLGNREIFETIINSKNVKIERIISTGQTTPEGTWYDQDQDEWVILLQGKATLLYSDNSSIDLKAGDYLLINAHQKHRVTFTSINPLCIWLAIHGNFTDH</sequence>
<accession>A3IM68</accession>
<dbReference type="InterPro" id="IPR011051">
    <property type="entry name" value="RmlC_Cupin_sf"/>
</dbReference>
<evidence type="ECO:0000313" key="3">
    <source>
        <dbReference type="Proteomes" id="UP000003781"/>
    </source>
</evidence>
<dbReference type="Gene3D" id="2.60.120.10">
    <property type="entry name" value="Jelly Rolls"/>
    <property type="match status" value="1"/>
</dbReference>
<dbReference type="OrthoDB" id="9798585at2"/>
<dbReference type="Proteomes" id="UP000003781">
    <property type="component" value="Unassembled WGS sequence"/>
</dbReference>
<proteinExistence type="predicted"/>
<dbReference type="Pfam" id="PF07883">
    <property type="entry name" value="Cupin_2"/>
    <property type="match status" value="1"/>
</dbReference>
<dbReference type="SUPFAM" id="SSF51182">
    <property type="entry name" value="RmlC-like cupins"/>
    <property type="match status" value="1"/>
</dbReference>
<dbReference type="CDD" id="cd06981">
    <property type="entry name" value="cupin_reut_a1446"/>
    <property type="match status" value="1"/>
</dbReference>
<gene>
    <name evidence="2" type="ORF">CY0110_02324</name>
</gene>
<dbReference type="AlphaFoldDB" id="A3IM68"/>
<dbReference type="InterPro" id="IPR014710">
    <property type="entry name" value="RmlC-like_jellyroll"/>
</dbReference>
<dbReference type="InterPro" id="IPR013096">
    <property type="entry name" value="Cupin_2"/>
</dbReference>
<name>A3IM68_9CHRO</name>
<feature type="domain" description="Cupin type-2" evidence="1">
    <location>
        <begin position="45"/>
        <end position="95"/>
    </location>
</feature>
<evidence type="ECO:0000259" key="1">
    <source>
        <dbReference type="Pfam" id="PF07883"/>
    </source>
</evidence>